<evidence type="ECO:0000313" key="2">
    <source>
        <dbReference type="Proteomes" id="UP000276776"/>
    </source>
</evidence>
<evidence type="ECO:0000313" key="1">
    <source>
        <dbReference type="EMBL" id="VDN06412.1"/>
    </source>
</evidence>
<proteinExistence type="predicted"/>
<dbReference type="EMBL" id="UYYF01004688">
    <property type="protein sequence ID" value="VDN06412.1"/>
    <property type="molecule type" value="Genomic_DNA"/>
</dbReference>
<keyword evidence="2" id="KW-1185">Reference proteome</keyword>
<dbReference type="AlphaFoldDB" id="A0A0N5D711"/>
<dbReference type="Proteomes" id="UP000276776">
    <property type="component" value="Unassembled WGS sequence"/>
</dbReference>
<evidence type="ECO:0000313" key="3">
    <source>
        <dbReference type="WBParaSite" id="TCLT_0000884001-mRNA-1"/>
    </source>
</evidence>
<reference evidence="3" key="1">
    <citation type="submission" date="2017-02" db="UniProtKB">
        <authorList>
            <consortium name="WormBaseParasite"/>
        </authorList>
    </citation>
    <scope>IDENTIFICATION</scope>
</reference>
<accession>A0A0N5D711</accession>
<dbReference type="WBParaSite" id="TCLT_0000884001-mRNA-1">
    <property type="protein sequence ID" value="TCLT_0000884001-mRNA-1"/>
    <property type="gene ID" value="TCLT_0000884001"/>
</dbReference>
<name>A0A0N5D711_THECL</name>
<organism evidence="3">
    <name type="scientific">Thelazia callipaeda</name>
    <name type="common">Oriental eyeworm</name>
    <name type="synonym">Parasitic nematode</name>
    <dbReference type="NCBI Taxonomy" id="103827"/>
    <lineage>
        <taxon>Eukaryota</taxon>
        <taxon>Metazoa</taxon>
        <taxon>Ecdysozoa</taxon>
        <taxon>Nematoda</taxon>
        <taxon>Chromadorea</taxon>
        <taxon>Rhabditida</taxon>
        <taxon>Spirurina</taxon>
        <taxon>Spiruromorpha</taxon>
        <taxon>Thelazioidea</taxon>
        <taxon>Thelaziidae</taxon>
        <taxon>Thelazia</taxon>
    </lineage>
</organism>
<sequence>MLVAIDRKARLDCGHSAGCSISLHILEGIEEKTGVQCVLCDVVACQSSTFAGVSIGWLLVSVVITVEVKSLKLAASYTHAWAYGADADDLKYSINDEEIGTFPMLARVAVLLGSRLRITAT</sequence>
<protein>
    <submittedName>
        <fullName evidence="3">NifU_N domain-containing protein</fullName>
    </submittedName>
</protein>
<reference evidence="1 2" key="2">
    <citation type="submission" date="2018-11" db="EMBL/GenBank/DDBJ databases">
        <authorList>
            <consortium name="Pathogen Informatics"/>
        </authorList>
    </citation>
    <scope>NUCLEOTIDE SEQUENCE [LARGE SCALE GENOMIC DNA]</scope>
</reference>
<gene>
    <name evidence="1" type="ORF">TCLT_LOCUS8829</name>
</gene>